<organism evidence="2">
    <name type="scientific">Kuenenia stuttgartiensis</name>
    <dbReference type="NCBI Taxonomy" id="174633"/>
    <lineage>
        <taxon>Bacteria</taxon>
        <taxon>Pseudomonadati</taxon>
        <taxon>Planctomycetota</taxon>
        <taxon>Candidatus Brocadiia</taxon>
        <taxon>Candidatus Brocadiales</taxon>
        <taxon>Candidatus Brocadiaceae</taxon>
        <taxon>Candidatus Kuenenia</taxon>
    </lineage>
</organism>
<gene>
    <name evidence="3" type="ORF">KsCSTR_23030</name>
    <name evidence="4" type="ORF">KSMBR1_0105</name>
    <name evidence="2" type="ORF">kuste3810</name>
</gene>
<proteinExistence type="predicted"/>
<dbReference type="EMBL" id="CT573071">
    <property type="protein sequence ID" value="CAJ74573.1"/>
    <property type="molecule type" value="Genomic_DNA"/>
</dbReference>
<evidence type="ECO:0000313" key="6">
    <source>
        <dbReference type="Proteomes" id="UP000501926"/>
    </source>
</evidence>
<reference evidence="4" key="3">
    <citation type="submission" date="2017-10" db="EMBL/GenBank/DDBJ databases">
        <authorList>
            <person name="Banno H."/>
            <person name="Chua N.-H."/>
        </authorList>
    </citation>
    <scope>NUCLEOTIDE SEQUENCE [LARGE SCALE GENOMIC DNA]</scope>
    <source>
        <strain evidence="4">Kuenenia_mbr1_ru-nijmegen</strain>
    </source>
</reference>
<protein>
    <submittedName>
        <fullName evidence="2">Uncharacterized protein</fullName>
    </submittedName>
</protein>
<dbReference type="AlphaFoldDB" id="Q1Q3J2"/>
<reference evidence="3 6" key="5">
    <citation type="submission" date="2020-02" db="EMBL/GenBank/DDBJ databases">
        <title>Newly sequenced genome of strain CSTR1 showed variability in Candidatus Kuenenia stuttgartiensis genomes.</title>
        <authorList>
            <person name="Ding C."/>
            <person name="Adrian L."/>
        </authorList>
    </citation>
    <scope>NUCLEOTIDE SEQUENCE [LARGE SCALE GENOMIC DNA]</scope>
    <source>
        <strain evidence="3 6">CSTR1</strain>
    </source>
</reference>
<dbReference type="Proteomes" id="UP000221734">
    <property type="component" value="Chromosome Kuenenia_stuttgartiensis_MBR1"/>
</dbReference>
<dbReference type="RefSeq" id="WP_099323567.1">
    <property type="nucleotide sequence ID" value="NZ_CP049055.1"/>
</dbReference>
<sequence length="131" mass="14934">MDWIIIIPTILGGVAALVVIYEFVIARKNKKDIDANTVTNIDDIKYEISCFLLANIHRVRGCEKCEPEADECIEIHKRVNGIRTKSGLKRLKKEFAEIAITLAKCPDCNALAIDFYDFECEIDNKILNFRT</sequence>
<evidence type="ECO:0000313" key="5">
    <source>
        <dbReference type="Proteomes" id="UP000221734"/>
    </source>
</evidence>
<keyword evidence="1" id="KW-0812">Transmembrane</keyword>
<accession>Q1Q3J2</accession>
<dbReference type="EMBL" id="LT934425">
    <property type="protein sequence ID" value="SOH02626.1"/>
    <property type="molecule type" value="Genomic_DNA"/>
</dbReference>
<reference evidence="2" key="2">
    <citation type="submission" date="2006-01" db="EMBL/GenBank/DDBJ databases">
        <authorList>
            <person name="Genoscope"/>
        </authorList>
    </citation>
    <scope>NUCLEOTIDE SEQUENCE</scope>
</reference>
<keyword evidence="1" id="KW-0472">Membrane</keyword>
<name>Q1Q3J2_KUEST</name>
<dbReference type="Proteomes" id="UP000501926">
    <property type="component" value="Chromosome"/>
</dbReference>
<feature type="transmembrane region" description="Helical" evidence="1">
    <location>
        <begin position="6"/>
        <end position="24"/>
    </location>
</feature>
<reference evidence="5" key="4">
    <citation type="submission" date="2017-10" db="EMBL/GenBank/DDBJ databases">
        <authorList>
            <person name="Frank J."/>
        </authorList>
    </citation>
    <scope>NUCLEOTIDE SEQUENCE [LARGE SCALE GENOMIC DNA]</scope>
</reference>
<keyword evidence="5" id="KW-1185">Reference proteome</keyword>
<dbReference type="EMBL" id="CP049055">
    <property type="protein sequence ID" value="QII11682.1"/>
    <property type="molecule type" value="Genomic_DNA"/>
</dbReference>
<keyword evidence="1" id="KW-1133">Transmembrane helix</keyword>
<evidence type="ECO:0000256" key="1">
    <source>
        <dbReference type="SAM" id="Phobius"/>
    </source>
</evidence>
<dbReference type="KEGG" id="kst:KSMBR1_0105"/>
<reference evidence="2" key="1">
    <citation type="journal article" date="2006" name="Nature">
        <title>Deciphering the evolution and metabolism of an anammox bacterium from a community genome.</title>
        <authorList>
            <person name="Strous M."/>
            <person name="Pelletier E."/>
            <person name="Mangenot S."/>
            <person name="Rattei T."/>
            <person name="Lehner A."/>
            <person name="Taylor M.W."/>
            <person name="Horn M."/>
            <person name="Daims H."/>
            <person name="Bartol-Mavel D."/>
            <person name="Wincker P."/>
            <person name="Barbe V."/>
            <person name="Fonknechten N."/>
            <person name="Vallenet D."/>
            <person name="Segurens B."/>
            <person name="Schenowitz-Truong C."/>
            <person name="Medigue C."/>
            <person name="Collingro A."/>
            <person name="Snel B."/>
            <person name="Dutilh B.E."/>
            <person name="OpDenCamp H.J.M."/>
            <person name="vanDerDrift C."/>
            <person name="Cirpus I."/>
            <person name="vanDePas-Schoonen K.T."/>
            <person name="Harhangi H.R."/>
            <person name="vanNiftrik L."/>
            <person name="Schmid M."/>
            <person name="Keltjens J."/>
            <person name="vanDeVossenberg J."/>
            <person name="Kartal B."/>
            <person name="Meier H."/>
            <person name="Frishman D."/>
            <person name="Huynen M.A."/>
            <person name="Mewes H."/>
            <person name="Weissenbach J."/>
            <person name="Jetten M.S.M."/>
            <person name="Wagner M."/>
            <person name="LePaslier D."/>
        </authorList>
    </citation>
    <scope>NUCLEOTIDE SEQUENCE</scope>
</reference>
<evidence type="ECO:0000313" key="3">
    <source>
        <dbReference type="EMBL" id="QII11682.1"/>
    </source>
</evidence>
<evidence type="ECO:0000313" key="4">
    <source>
        <dbReference type="EMBL" id="SOH02626.1"/>
    </source>
</evidence>
<evidence type="ECO:0000313" key="2">
    <source>
        <dbReference type="EMBL" id="CAJ74573.1"/>
    </source>
</evidence>